<dbReference type="InterPro" id="IPR000182">
    <property type="entry name" value="GNAT_dom"/>
</dbReference>
<sequence>MRCELLRGPIGLSAFAPAAAGWLTRDPVRHNHLATVVSQRADGILPTEPDAVWALLRDRAGAPPQWVATWTPPHLLLVPELDEEAATALVDALIEAGDTLPGVTGMAPGPTAVARAWVARTGDTTRPGMATRLLVLDTLRPPTDVPGRLIKADWTYRTWLIRAVLGFERDTPSDEPAEVTEEAAARSVDQLLSARLAWLWEVRGEPVALVVNRPPASGVYRISMVYTPPELRRRGYAAAATAELSQHLLDIGARAVLLFTDAANPTSNGVYERIGYRALATGETWVFTRTRTPS</sequence>
<accession>A0ABP6T6L9</accession>
<gene>
    <name evidence="2" type="ORF">GCM10020369_60070</name>
</gene>
<feature type="domain" description="N-acetyltransferase" evidence="1">
    <location>
        <begin position="159"/>
        <end position="294"/>
    </location>
</feature>
<dbReference type="PROSITE" id="PS51186">
    <property type="entry name" value="GNAT"/>
    <property type="match status" value="1"/>
</dbReference>
<name>A0ABP6T6L9_9ACTN</name>
<evidence type="ECO:0000313" key="2">
    <source>
        <dbReference type="EMBL" id="GAA3393656.1"/>
    </source>
</evidence>
<evidence type="ECO:0000313" key="3">
    <source>
        <dbReference type="Proteomes" id="UP001501676"/>
    </source>
</evidence>
<protein>
    <submittedName>
        <fullName evidence="2">GNAT family N-acetyltransferase</fullName>
    </submittedName>
</protein>
<reference evidence="3" key="1">
    <citation type="journal article" date="2019" name="Int. J. Syst. Evol. Microbiol.">
        <title>The Global Catalogue of Microorganisms (GCM) 10K type strain sequencing project: providing services to taxonomists for standard genome sequencing and annotation.</title>
        <authorList>
            <consortium name="The Broad Institute Genomics Platform"/>
            <consortium name="The Broad Institute Genome Sequencing Center for Infectious Disease"/>
            <person name="Wu L."/>
            <person name="Ma J."/>
        </authorList>
    </citation>
    <scope>NUCLEOTIDE SEQUENCE [LARGE SCALE GENOMIC DNA]</scope>
    <source>
        <strain evidence="3">JCM 9458</strain>
    </source>
</reference>
<dbReference type="SUPFAM" id="SSF55729">
    <property type="entry name" value="Acyl-CoA N-acyltransferases (Nat)"/>
    <property type="match status" value="1"/>
</dbReference>
<dbReference type="Gene3D" id="3.40.630.30">
    <property type="match status" value="1"/>
</dbReference>
<dbReference type="InterPro" id="IPR016181">
    <property type="entry name" value="Acyl_CoA_acyltransferase"/>
</dbReference>
<dbReference type="Proteomes" id="UP001501676">
    <property type="component" value="Unassembled WGS sequence"/>
</dbReference>
<dbReference type="EMBL" id="BAAAYN010000043">
    <property type="protein sequence ID" value="GAA3393656.1"/>
    <property type="molecule type" value="Genomic_DNA"/>
</dbReference>
<comment type="caution">
    <text evidence="2">The sequence shown here is derived from an EMBL/GenBank/DDBJ whole genome shotgun (WGS) entry which is preliminary data.</text>
</comment>
<dbReference type="CDD" id="cd04301">
    <property type="entry name" value="NAT_SF"/>
    <property type="match status" value="1"/>
</dbReference>
<proteinExistence type="predicted"/>
<evidence type="ECO:0000259" key="1">
    <source>
        <dbReference type="PROSITE" id="PS51186"/>
    </source>
</evidence>
<keyword evidence="3" id="KW-1185">Reference proteome</keyword>
<organism evidence="2 3">
    <name type="scientific">Cryptosporangium minutisporangium</name>
    <dbReference type="NCBI Taxonomy" id="113569"/>
    <lineage>
        <taxon>Bacteria</taxon>
        <taxon>Bacillati</taxon>
        <taxon>Actinomycetota</taxon>
        <taxon>Actinomycetes</taxon>
        <taxon>Cryptosporangiales</taxon>
        <taxon>Cryptosporangiaceae</taxon>
        <taxon>Cryptosporangium</taxon>
    </lineage>
</organism>
<dbReference type="InterPro" id="IPR013653">
    <property type="entry name" value="GCN5-like_dom"/>
</dbReference>
<dbReference type="RefSeq" id="WP_345731609.1">
    <property type="nucleotide sequence ID" value="NZ_BAAAYN010000043.1"/>
</dbReference>
<dbReference type="Pfam" id="PF08445">
    <property type="entry name" value="FR47"/>
    <property type="match status" value="1"/>
</dbReference>